<evidence type="ECO:0000256" key="6">
    <source>
        <dbReference type="SAM" id="Phobius"/>
    </source>
</evidence>
<feature type="transmembrane region" description="Helical" evidence="6">
    <location>
        <begin position="281"/>
        <end position="303"/>
    </location>
</feature>
<dbReference type="PANTHER" id="PTHR23112:SF37">
    <property type="entry name" value="G PROTEIN-COUPLED RECEPTOR GPR1"/>
    <property type="match status" value="1"/>
</dbReference>
<keyword evidence="8" id="KW-1185">Reference proteome</keyword>
<evidence type="ECO:0000313" key="8">
    <source>
        <dbReference type="Proteomes" id="UP000757232"/>
    </source>
</evidence>
<organism evidence="7 8">
    <name type="scientific">Sanghuangporus baumii</name>
    <name type="common">Phellinus baumii</name>
    <dbReference type="NCBI Taxonomy" id="108892"/>
    <lineage>
        <taxon>Eukaryota</taxon>
        <taxon>Fungi</taxon>
        <taxon>Dikarya</taxon>
        <taxon>Basidiomycota</taxon>
        <taxon>Agaricomycotina</taxon>
        <taxon>Agaricomycetes</taxon>
        <taxon>Hymenochaetales</taxon>
        <taxon>Hymenochaetaceae</taxon>
        <taxon>Sanghuangporus</taxon>
    </lineage>
</organism>
<dbReference type="SUPFAM" id="SSF81321">
    <property type="entry name" value="Family A G protein-coupled receptor-like"/>
    <property type="match status" value="1"/>
</dbReference>
<feature type="compositionally biased region" description="Acidic residues" evidence="5">
    <location>
        <begin position="368"/>
        <end position="378"/>
    </location>
</feature>
<protein>
    <recommendedName>
        <fullName evidence="9">Glucose receptor Git3 N-terminal domain-containing protein</fullName>
    </recommendedName>
</protein>
<dbReference type="AlphaFoldDB" id="A0A9Q5HZW6"/>
<evidence type="ECO:0000256" key="4">
    <source>
        <dbReference type="ARBA" id="ARBA00023136"/>
    </source>
</evidence>
<feature type="transmembrane region" description="Helical" evidence="6">
    <location>
        <begin position="105"/>
        <end position="127"/>
    </location>
</feature>
<feature type="compositionally biased region" description="Basic and acidic residues" evidence="5">
    <location>
        <begin position="349"/>
        <end position="367"/>
    </location>
</feature>
<evidence type="ECO:0000256" key="2">
    <source>
        <dbReference type="ARBA" id="ARBA00022692"/>
    </source>
</evidence>
<gene>
    <name evidence="7" type="ORF">A7U60_g3710</name>
</gene>
<accession>A0A9Q5HZW6</accession>
<feature type="region of interest" description="Disordered" evidence="5">
    <location>
        <begin position="335"/>
        <end position="437"/>
    </location>
</feature>
<evidence type="ECO:0000256" key="3">
    <source>
        <dbReference type="ARBA" id="ARBA00022989"/>
    </source>
</evidence>
<keyword evidence="2 6" id="KW-0812">Transmembrane</keyword>
<feature type="transmembrane region" description="Helical" evidence="6">
    <location>
        <begin position="134"/>
        <end position="158"/>
    </location>
</feature>
<name>A0A9Q5HZW6_SANBA</name>
<dbReference type="Proteomes" id="UP000757232">
    <property type="component" value="Unassembled WGS sequence"/>
</dbReference>
<feature type="transmembrane region" description="Helical" evidence="6">
    <location>
        <begin position="248"/>
        <end position="269"/>
    </location>
</feature>
<evidence type="ECO:0000313" key="7">
    <source>
        <dbReference type="EMBL" id="OCB89111.1"/>
    </source>
</evidence>
<dbReference type="GO" id="GO:0007189">
    <property type="term" value="P:adenylate cyclase-activating G protein-coupled receptor signaling pathway"/>
    <property type="evidence" value="ECO:0007669"/>
    <property type="project" value="TreeGrafter"/>
</dbReference>
<dbReference type="PANTHER" id="PTHR23112">
    <property type="entry name" value="G PROTEIN-COUPLED RECEPTOR 157-RELATED"/>
    <property type="match status" value="1"/>
</dbReference>
<proteinExistence type="predicted"/>
<comment type="subcellular location">
    <subcellularLocation>
        <location evidence="1">Membrane</location>
        <topology evidence="1">Multi-pass membrane protein</topology>
    </subcellularLocation>
</comment>
<reference evidence="7" key="1">
    <citation type="submission" date="2016-06" db="EMBL/GenBank/DDBJ databases">
        <title>Draft Genome sequence of the fungus Inonotus baumii.</title>
        <authorList>
            <person name="Zhu H."/>
            <person name="Lin W."/>
        </authorList>
    </citation>
    <scope>NUCLEOTIDE SEQUENCE</scope>
    <source>
        <strain evidence="7">821</strain>
    </source>
</reference>
<dbReference type="Gene3D" id="1.20.1070.10">
    <property type="entry name" value="Rhodopsin 7-helix transmembrane proteins"/>
    <property type="match status" value="1"/>
</dbReference>
<dbReference type="EMBL" id="LNZH02000164">
    <property type="protein sequence ID" value="OCB89111.1"/>
    <property type="molecule type" value="Genomic_DNA"/>
</dbReference>
<dbReference type="OrthoDB" id="100006at2759"/>
<keyword evidence="4 6" id="KW-0472">Membrane</keyword>
<dbReference type="GO" id="GO:0005886">
    <property type="term" value="C:plasma membrane"/>
    <property type="evidence" value="ECO:0007669"/>
    <property type="project" value="TreeGrafter"/>
</dbReference>
<keyword evidence="3 6" id="KW-1133">Transmembrane helix</keyword>
<dbReference type="GO" id="GO:0004930">
    <property type="term" value="F:G protein-coupled receptor activity"/>
    <property type="evidence" value="ECO:0007669"/>
    <property type="project" value="TreeGrafter"/>
</dbReference>
<comment type="caution">
    <text evidence="7">The sequence shown here is derived from an EMBL/GenBank/DDBJ whole genome shotgun (WGS) entry which is preliminary data.</text>
</comment>
<sequence length="461" mass="50870">MFFDSASDERSGVQIYTPGERNGVTLLVVAGVLSILGVFSGFLYYFAFSKRTKTFHRTNIVPYLVSLLIANVLQAIATILNARWVKEGIVYNGSFCSFQGGLKNAANVGTALWSFVIAVHVFNLLFLRWKTTRAGMVATLIGGWSAVGLIVTLGPLSIESLDRGPYFGVSGYWCWITDNYPVEQTYMEYFFEFLSAGLGFVLYALILLRVRGNLMKVNGRWRLRWIQRSQAWQLSFSRDMLDTAMLRVATFMVWYPVAYSLIIIPVALARLSSFADHRVPFWATITTDVIFNLTGLVNSILFISTRRILPDTAELPQFTTPRSKTMSDTEATYGVTPFALDPSSTSSPERSHSRVSQESEEKRKSNEAGDDEREDFDDVSLAHETVPAPEVTLGGVSSRGTLPLPSVSPSGFRGVGSNAGEELPPRQDSHTYSHPGLGMITVPTLGFAYPGEGGGKKDDGH</sequence>
<evidence type="ECO:0000256" key="1">
    <source>
        <dbReference type="ARBA" id="ARBA00004141"/>
    </source>
</evidence>
<evidence type="ECO:0008006" key="9">
    <source>
        <dbReference type="Google" id="ProtNLM"/>
    </source>
</evidence>
<feature type="transmembrane region" description="Helical" evidence="6">
    <location>
        <begin position="189"/>
        <end position="210"/>
    </location>
</feature>
<feature type="transmembrane region" description="Helical" evidence="6">
    <location>
        <begin position="26"/>
        <end position="48"/>
    </location>
</feature>
<feature type="transmembrane region" description="Helical" evidence="6">
    <location>
        <begin position="60"/>
        <end position="85"/>
    </location>
</feature>
<evidence type="ECO:0000256" key="5">
    <source>
        <dbReference type="SAM" id="MobiDB-lite"/>
    </source>
</evidence>